<gene>
    <name evidence="2" type="ORF">E0I61_08230</name>
</gene>
<name>A0ABY2DTB3_9FLAO</name>
<evidence type="ECO:0000313" key="3">
    <source>
        <dbReference type="Proteomes" id="UP000294685"/>
    </source>
</evidence>
<keyword evidence="3" id="KW-1185">Reference proteome</keyword>
<dbReference type="Proteomes" id="UP000294685">
    <property type="component" value="Unassembled WGS sequence"/>
</dbReference>
<dbReference type="InterPro" id="IPR007110">
    <property type="entry name" value="Ig-like_dom"/>
</dbReference>
<feature type="non-terminal residue" evidence="2">
    <location>
        <position position="604"/>
    </location>
</feature>
<feature type="domain" description="Ig-like" evidence="1">
    <location>
        <begin position="403"/>
        <end position="529"/>
    </location>
</feature>
<comment type="caution">
    <text evidence="2">The sequence shown here is derived from an EMBL/GenBank/DDBJ whole genome shotgun (WGS) entry which is preliminary data.</text>
</comment>
<dbReference type="InterPro" id="IPR013783">
    <property type="entry name" value="Ig-like_fold"/>
</dbReference>
<dbReference type="PROSITE" id="PS50835">
    <property type="entry name" value="IG_LIKE"/>
    <property type="match status" value="1"/>
</dbReference>
<organism evidence="2 3">
    <name type="scientific">Flavobacterium ranwuense</name>
    <dbReference type="NCBI Taxonomy" id="2541725"/>
    <lineage>
        <taxon>Bacteria</taxon>
        <taxon>Pseudomonadati</taxon>
        <taxon>Bacteroidota</taxon>
        <taxon>Flavobacteriia</taxon>
        <taxon>Flavobacteriales</taxon>
        <taxon>Flavobacteriaceae</taxon>
        <taxon>Flavobacterium</taxon>
    </lineage>
</organism>
<accession>A0ABY2DTB3</accession>
<protein>
    <recommendedName>
        <fullName evidence="1">Ig-like domain-containing protein</fullName>
    </recommendedName>
</protein>
<proteinExistence type="predicted"/>
<reference evidence="2 3" key="1">
    <citation type="submission" date="2019-03" db="EMBL/GenBank/DDBJ databases">
        <title>Novel species of Flavobacterium.</title>
        <authorList>
            <person name="Liu Q."/>
            <person name="Xin Y.-H."/>
        </authorList>
    </citation>
    <scope>NUCLEOTIDE SEQUENCE [LARGE SCALE GENOMIC DNA]</scope>
    <source>
        <strain evidence="2 3">LB2P22</strain>
    </source>
</reference>
<evidence type="ECO:0000313" key="2">
    <source>
        <dbReference type="EMBL" id="TDE29944.1"/>
    </source>
</evidence>
<dbReference type="SUPFAM" id="SSF49299">
    <property type="entry name" value="PKD domain"/>
    <property type="match status" value="2"/>
</dbReference>
<evidence type="ECO:0000259" key="1">
    <source>
        <dbReference type="PROSITE" id="PS50835"/>
    </source>
</evidence>
<dbReference type="EMBL" id="SMLH01000003">
    <property type="protein sequence ID" value="TDE29944.1"/>
    <property type="molecule type" value="Genomic_DNA"/>
</dbReference>
<dbReference type="InterPro" id="IPR035986">
    <property type="entry name" value="PKD_dom_sf"/>
</dbReference>
<dbReference type="Gene3D" id="2.60.40.10">
    <property type="entry name" value="Immunoglobulins"/>
    <property type="match status" value="1"/>
</dbReference>
<sequence length="604" mass="62536">MKKFIFSTIKSVQDYCRTFSWRFNAGFSKFNFTALLNRLSRLSLNYWRQSLALPLMLVAILMTGYTVNAQNIQGVAPVSPPLNVGGTAGHAIDGDAFAHEPIGTMYEFVGDLFDKLHPTIAGHGLINPFTGEVFYKPTATVTVPVTYQLKDAYQNDPTIFTSSNKINDNPNTYTWGAGSSPPKNEIQNTGAHFSYGDPGVTGGVSIDGLTFVSGTSGPGVATDLWALFAGDRQVTNGSSYIDFEFLQAPLTITGATFGAVDPTTGVAPITGGSGGFTTLGTQGGRTVGDVLVTIEFTQGGGDATVVIRKWEAIAGGGYEYVVHPNSEFLGEIYITNNFSTTTVPFDTYGTFPGVYAPNQWAEGAINLTQVFAANSNPCFTLSTLFIRTRSSGNSTQSELKDFPGAPVQLNLDFTPNANAGADKVLTCTTTSIALSGSSTTSGGTFSWVASNGGNIVSGANTATPIVNATGTYTLTVTSAANRCTATDVALVTLNNTPPNANAGADKVLTCTITSIALSGSSTTAGATFSWVASLGGNIVSGATTATPTVNAAGTYTLTVTDPVNGCTATDVALVTLDANTPNANAGADKVLTCTITSIALSGSS</sequence>